<dbReference type="Gene3D" id="1.10.510.10">
    <property type="entry name" value="Transferase(Phosphotransferase) domain 1"/>
    <property type="match status" value="1"/>
</dbReference>
<name>A0A024VCX0_PLAFA</name>
<dbReference type="InterPro" id="IPR017441">
    <property type="entry name" value="Protein_kinase_ATP_BS"/>
</dbReference>
<comment type="similarity">
    <text evidence="1">Belongs to the protein kinase superfamily. CMGC Ser/Thr protein kinase family. CDC2/CDKX subfamily.</text>
</comment>
<dbReference type="AlphaFoldDB" id="A0A024VCX0"/>
<feature type="compositionally biased region" description="Basic and acidic residues" evidence="12">
    <location>
        <begin position="952"/>
        <end position="997"/>
    </location>
</feature>
<dbReference type="PANTHER" id="PTHR24056:SF546">
    <property type="entry name" value="CYCLIN-DEPENDENT KINASE 12"/>
    <property type="match status" value="1"/>
</dbReference>
<dbReference type="PANTHER" id="PTHR24056">
    <property type="entry name" value="CELL DIVISION PROTEIN KINASE"/>
    <property type="match status" value="1"/>
</dbReference>
<dbReference type="InterPro" id="IPR008271">
    <property type="entry name" value="Ser/Thr_kinase_AS"/>
</dbReference>
<accession>A0A024VCX0</accession>
<reference evidence="14 15" key="1">
    <citation type="submission" date="2013-02" db="EMBL/GenBank/DDBJ databases">
        <title>The Genome Annotation of Plasmodium falciparum Vietnam Oak-Knoll (FVO).</title>
        <authorList>
            <consortium name="The Broad Institute Genome Sequencing Platform"/>
            <consortium name="The Broad Institute Genome Sequencing Center for Infectious Disease"/>
            <person name="Neafsey D."/>
            <person name="Hoffman S."/>
            <person name="Volkman S."/>
            <person name="Rosenthal P."/>
            <person name="Walker B."/>
            <person name="Young S.K."/>
            <person name="Zeng Q."/>
            <person name="Gargeya S."/>
            <person name="Fitzgerald M."/>
            <person name="Haas B."/>
            <person name="Abouelleil A."/>
            <person name="Allen A.W."/>
            <person name="Alvarado L."/>
            <person name="Arachchi H.M."/>
            <person name="Berlin A.M."/>
            <person name="Chapman S.B."/>
            <person name="Gainer-Dewar J."/>
            <person name="Goldberg J."/>
            <person name="Griggs A."/>
            <person name="Gujja S."/>
            <person name="Hansen M."/>
            <person name="Howarth C."/>
            <person name="Imamovic A."/>
            <person name="Ireland A."/>
            <person name="Larimer J."/>
            <person name="McCowan C."/>
            <person name="Murphy C."/>
            <person name="Pearson M."/>
            <person name="Poon T.W."/>
            <person name="Priest M."/>
            <person name="Roberts A."/>
            <person name="Saif S."/>
            <person name="Shea T."/>
            <person name="Sisk P."/>
            <person name="Sykes S."/>
            <person name="Wortman J."/>
            <person name="Nusbaum C."/>
            <person name="Birren B."/>
        </authorList>
    </citation>
    <scope>NUCLEOTIDE SEQUENCE [LARGE SCALE GENOMIC DNA]</scope>
    <source>
        <strain evidence="15">Vietnam Oak-Knoll (FVO)</strain>
    </source>
</reference>
<dbReference type="InterPro" id="IPR050108">
    <property type="entry name" value="CDK"/>
</dbReference>
<evidence type="ECO:0000256" key="5">
    <source>
        <dbReference type="ARBA" id="ARBA00022777"/>
    </source>
</evidence>
<evidence type="ECO:0000256" key="7">
    <source>
        <dbReference type="ARBA" id="ARBA00038543"/>
    </source>
</evidence>
<dbReference type="PROSITE" id="PS50011">
    <property type="entry name" value="PROTEIN_KINASE_DOM"/>
    <property type="match status" value="1"/>
</dbReference>
<comment type="subunit">
    <text evidence="7">May form a complex composed of at least the catalytic subunit CRK2 and a cyclin.</text>
</comment>
<feature type="domain" description="Protein kinase" evidence="13">
    <location>
        <begin position="416"/>
        <end position="867"/>
    </location>
</feature>
<evidence type="ECO:0000256" key="3">
    <source>
        <dbReference type="ARBA" id="ARBA00022679"/>
    </source>
</evidence>
<dbReference type="GO" id="GO:0032968">
    <property type="term" value="P:positive regulation of transcription elongation by RNA polymerase II"/>
    <property type="evidence" value="ECO:0007669"/>
    <property type="project" value="TreeGrafter"/>
</dbReference>
<dbReference type="Gene3D" id="3.30.200.20">
    <property type="entry name" value="Phosphorylase Kinase, domain 1"/>
    <property type="match status" value="2"/>
</dbReference>
<keyword evidence="5 14" id="KW-0418">Kinase</keyword>
<evidence type="ECO:0000313" key="14">
    <source>
        <dbReference type="EMBL" id="ETW20294.1"/>
    </source>
</evidence>
<dbReference type="GO" id="GO:0000307">
    <property type="term" value="C:cyclin-dependent protein kinase holoenzyme complex"/>
    <property type="evidence" value="ECO:0007669"/>
    <property type="project" value="TreeGrafter"/>
</dbReference>
<evidence type="ECO:0000256" key="9">
    <source>
        <dbReference type="ARBA" id="ARBA00041902"/>
    </source>
</evidence>
<dbReference type="PROSITE" id="PS00107">
    <property type="entry name" value="PROTEIN_KINASE_ATP"/>
    <property type="match status" value="1"/>
</dbReference>
<dbReference type="Proteomes" id="UP000030690">
    <property type="component" value="Unassembled WGS sequence"/>
</dbReference>
<feature type="region of interest" description="Disordered" evidence="12">
    <location>
        <begin position="943"/>
        <end position="1003"/>
    </location>
</feature>
<keyword evidence="6 11" id="KW-0067">ATP-binding</keyword>
<sequence>MNVKDVDTLLDIFRGGPGVHTCSGIENYFLENNTLDVDIKKEFIKRLENPTFLSKFCMLKRKFVYNFFLVKKEIVKKRLWTYIENIIDKLNDDDIIKVHKYLEKESGNVIHTFLNNLYLYKDMENKRRRRKNIKRKKKEKKKRNNHDIYNNCNINSNKLDCNLPYNLNLENIFWKQINLKNYKKKYFYHINKNINSLWKVYLSYNLLNINKCERKDLIKNILHTLLKKEYEQLSCFEWDSKVVLYKLLKNQDLKKCSLENYTEDDVTSNPSNDFDNTVDIDLNMKENVQNKDKVHVGDKIGSIPEGDNICLQTDDQTYNHNNNNIMLKKKKKSSENHILINSNNVLLNYNKNSELLDDCFKLCNNNNNNVHIYDKSNVSYTNLNDLKNGYYKDTDIIYDLLLKSIKGEIKLKVKNFVKVHQVGQGAYGDVWMAEDIINNQRVALKKLKLNEEKDGFAKTYIREISILNSLKHENIVELIGVVHSILPVNFNNQNMINQSPQNSHPIHINHNNIFHNKFFDQNNYKDFLITEKNYFDISSNEDMLSVVDISSNVDISPNQDISSNVDISSNDCYTLNNLLNHNQVDPSTSLSISSYEDTTSSNSSHSNCSSSSVSSFMSYDKNKEKKSCIWMVFEYVPFDLSGYSELLREERNEKERYKYANLFSIGEIKNIFIQLLKALDYCHKNNIIHRDIKIANLLIDNNGILKLADFGLARFHSDINASNMTNRVITLWYRPPELLLGSENYMASVDMWSCGCVLAELLTSNPLFSAENETDILKIIVNKLGFPNERDIKYLRNLPCWNLLKLNPIHPNNIHHNINHNKKIETETSIRNIPGVGDLGLDLIKKFLKWNPYERITASDALNHPWFKTQPLSEKIHQRNNIKAAHSFMTKNYKKRDLPKNTYSKINENFRFINVGNYRKAYLRSKYNDHLLYLNSLSSKRDVLKEQPLQQNRDRDRDRDRDREKERKRDKDKDKENDKSKDADQKKHKLDTEELRVEKKKKI</sequence>
<dbReference type="GO" id="GO:0005524">
    <property type="term" value="F:ATP binding"/>
    <property type="evidence" value="ECO:0007669"/>
    <property type="project" value="UniProtKB-UniRule"/>
</dbReference>
<protein>
    <recommendedName>
        <fullName evidence="8">Cyclin-dependent kinase 2 homolog</fullName>
    </recommendedName>
    <alternativeName>
        <fullName evidence="9">Cell division control protein 2 homolog</fullName>
    </alternativeName>
    <alternativeName>
        <fullName evidence="10">cdc2-related kinase 2</fullName>
    </alternativeName>
</protein>
<dbReference type="GO" id="GO:0008353">
    <property type="term" value="F:RNA polymerase II CTD heptapeptide repeat kinase activity"/>
    <property type="evidence" value="ECO:0007669"/>
    <property type="project" value="TreeGrafter"/>
</dbReference>
<dbReference type="Pfam" id="PF00069">
    <property type="entry name" value="Pkinase"/>
    <property type="match status" value="2"/>
</dbReference>
<dbReference type="GO" id="GO:0005634">
    <property type="term" value="C:nucleus"/>
    <property type="evidence" value="ECO:0007669"/>
    <property type="project" value="TreeGrafter"/>
</dbReference>
<keyword evidence="2" id="KW-0723">Serine/threonine-protein kinase</keyword>
<dbReference type="EMBL" id="KI925023">
    <property type="protein sequence ID" value="ETW20294.1"/>
    <property type="molecule type" value="Genomic_DNA"/>
</dbReference>
<evidence type="ECO:0000259" key="13">
    <source>
        <dbReference type="PROSITE" id="PS50011"/>
    </source>
</evidence>
<keyword evidence="3" id="KW-0808">Transferase</keyword>
<dbReference type="InterPro" id="IPR000719">
    <property type="entry name" value="Prot_kinase_dom"/>
</dbReference>
<dbReference type="PROSITE" id="PS00108">
    <property type="entry name" value="PROTEIN_KINASE_ST"/>
    <property type="match status" value="1"/>
</dbReference>
<evidence type="ECO:0000256" key="2">
    <source>
        <dbReference type="ARBA" id="ARBA00022527"/>
    </source>
</evidence>
<feature type="binding site" evidence="11">
    <location>
        <position position="445"/>
    </location>
    <ligand>
        <name>ATP</name>
        <dbReference type="ChEBI" id="CHEBI:30616"/>
    </ligand>
</feature>
<evidence type="ECO:0000313" key="15">
    <source>
        <dbReference type="Proteomes" id="UP000030690"/>
    </source>
</evidence>
<evidence type="ECO:0000256" key="1">
    <source>
        <dbReference type="ARBA" id="ARBA00006485"/>
    </source>
</evidence>
<organism evidence="14 15">
    <name type="scientific">Plasmodium falciparum Vietnam Oak-Knoll</name>
    <name type="common">FVO</name>
    <dbReference type="NCBI Taxonomy" id="1036723"/>
    <lineage>
        <taxon>Eukaryota</taxon>
        <taxon>Sar</taxon>
        <taxon>Alveolata</taxon>
        <taxon>Apicomplexa</taxon>
        <taxon>Aconoidasida</taxon>
        <taxon>Haemosporida</taxon>
        <taxon>Plasmodiidae</taxon>
        <taxon>Plasmodium</taxon>
        <taxon>Plasmodium (Laverania)</taxon>
    </lineage>
</organism>
<evidence type="ECO:0000256" key="12">
    <source>
        <dbReference type="SAM" id="MobiDB-lite"/>
    </source>
</evidence>
<dbReference type="FunFam" id="1.10.510.10:FF:000872">
    <property type="entry name" value="CMGC/CDK/CRK7 protein kinase"/>
    <property type="match status" value="1"/>
</dbReference>
<proteinExistence type="inferred from homology"/>
<evidence type="ECO:0000256" key="6">
    <source>
        <dbReference type="ARBA" id="ARBA00022840"/>
    </source>
</evidence>
<gene>
    <name evidence="14" type="ORF">PFFVO_00770</name>
</gene>
<dbReference type="SMART" id="SM00220">
    <property type="entry name" value="S_TKc"/>
    <property type="match status" value="1"/>
</dbReference>
<dbReference type="InterPro" id="IPR011009">
    <property type="entry name" value="Kinase-like_dom_sf"/>
</dbReference>
<dbReference type="SUPFAM" id="SSF56112">
    <property type="entry name" value="Protein kinase-like (PK-like)"/>
    <property type="match status" value="1"/>
</dbReference>
<dbReference type="FunFam" id="3.30.200.20:FF:000702">
    <property type="entry name" value="CMGC/CDK/CRK7 protein kinase"/>
    <property type="match status" value="1"/>
</dbReference>
<dbReference type="OrthoDB" id="387075at2759"/>
<evidence type="ECO:0000256" key="10">
    <source>
        <dbReference type="ARBA" id="ARBA00042858"/>
    </source>
</evidence>
<reference evidence="14 15" key="2">
    <citation type="submission" date="2013-02" db="EMBL/GenBank/DDBJ databases">
        <title>The Genome Sequence of Plasmodium falciparum Vietnam Oak-Knoll (FVO).</title>
        <authorList>
            <consortium name="The Broad Institute Genome Sequencing Platform"/>
            <consortium name="The Broad Institute Genome Sequencing Center for Infectious Disease"/>
            <person name="Neafsey D."/>
            <person name="Cheeseman I."/>
            <person name="Volkman S."/>
            <person name="Adams J."/>
            <person name="Walker B."/>
            <person name="Young S.K."/>
            <person name="Zeng Q."/>
            <person name="Gargeya S."/>
            <person name="Fitzgerald M."/>
            <person name="Haas B."/>
            <person name="Abouelleil A."/>
            <person name="Alvarado L."/>
            <person name="Arachchi H.M."/>
            <person name="Berlin A.M."/>
            <person name="Chapman S.B."/>
            <person name="Dewar J."/>
            <person name="Goldberg J."/>
            <person name="Griggs A."/>
            <person name="Gujja S."/>
            <person name="Hansen M."/>
            <person name="Howarth C."/>
            <person name="Imamovic A."/>
            <person name="Larimer J."/>
            <person name="McCowan C."/>
            <person name="Murphy C."/>
            <person name="Neiman D."/>
            <person name="Pearson M."/>
            <person name="Priest M."/>
            <person name="Roberts A."/>
            <person name="Saif S."/>
            <person name="Shea T."/>
            <person name="Sisk P."/>
            <person name="Sykes S."/>
            <person name="Wortman J."/>
            <person name="Nusbaum C."/>
            <person name="Birren B."/>
        </authorList>
    </citation>
    <scope>NUCLEOTIDE SEQUENCE [LARGE SCALE GENOMIC DNA]</scope>
    <source>
        <strain evidence="15">Vietnam Oak-Knoll (FVO)</strain>
    </source>
</reference>
<evidence type="ECO:0000256" key="4">
    <source>
        <dbReference type="ARBA" id="ARBA00022741"/>
    </source>
</evidence>
<evidence type="ECO:0000256" key="11">
    <source>
        <dbReference type="PROSITE-ProRule" id="PRU10141"/>
    </source>
</evidence>
<keyword evidence="4 11" id="KW-0547">Nucleotide-binding</keyword>
<feature type="region of interest" description="Disordered" evidence="12">
    <location>
        <begin position="590"/>
        <end position="614"/>
    </location>
</feature>
<evidence type="ECO:0000256" key="8">
    <source>
        <dbReference type="ARBA" id="ARBA00039612"/>
    </source>
</evidence>